<dbReference type="EMBL" id="GBRH01187500">
    <property type="protein sequence ID" value="JAE10396.1"/>
    <property type="molecule type" value="Transcribed_RNA"/>
</dbReference>
<organism evidence="1">
    <name type="scientific">Arundo donax</name>
    <name type="common">Giant reed</name>
    <name type="synonym">Donax arundinaceus</name>
    <dbReference type="NCBI Taxonomy" id="35708"/>
    <lineage>
        <taxon>Eukaryota</taxon>
        <taxon>Viridiplantae</taxon>
        <taxon>Streptophyta</taxon>
        <taxon>Embryophyta</taxon>
        <taxon>Tracheophyta</taxon>
        <taxon>Spermatophyta</taxon>
        <taxon>Magnoliopsida</taxon>
        <taxon>Liliopsida</taxon>
        <taxon>Poales</taxon>
        <taxon>Poaceae</taxon>
        <taxon>PACMAD clade</taxon>
        <taxon>Arundinoideae</taxon>
        <taxon>Arundineae</taxon>
        <taxon>Arundo</taxon>
    </lineage>
</organism>
<accession>A0A0A9FJT4</accession>
<dbReference type="AlphaFoldDB" id="A0A0A9FJT4"/>
<evidence type="ECO:0000313" key="1">
    <source>
        <dbReference type="EMBL" id="JAE10396.1"/>
    </source>
</evidence>
<reference evidence="1" key="1">
    <citation type="submission" date="2014-09" db="EMBL/GenBank/DDBJ databases">
        <authorList>
            <person name="Magalhaes I.L.F."/>
            <person name="Oliveira U."/>
            <person name="Santos F.R."/>
            <person name="Vidigal T.H.D.A."/>
            <person name="Brescovit A.D."/>
            <person name="Santos A.J."/>
        </authorList>
    </citation>
    <scope>NUCLEOTIDE SEQUENCE</scope>
    <source>
        <tissue evidence="1">Shoot tissue taken approximately 20 cm above the soil surface</tissue>
    </source>
</reference>
<proteinExistence type="predicted"/>
<reference evidence="1" key="2">
    <citation type="journal article" date="2015" name="Data Brief">
        <title>Shoot transcriptome of the giant reed, Arundo donax.</title>
        <authorList>
            <person name="Barrero R.A."/>
            <person name="Guerrero F.D."/>
            <person name="Moolhuijzen P."/>
            <person name="Goolsby J.A."/>
            <person name="Tidwell J."/>
            <person name="Bellgard S.E."/>
            <person name="Bellgard M.I."/>
        </authorList>
    </citation>
    <scope>NUCLEOTIDE SEQUENCE</scope>
    <source>
        <tissue evidence="1">Shoot tissue taken approximately 20 cm above the soil surface</tissue>
    </source>
</reference>
<protein>
    <submittedName>
        <fullName evidence="1">Uncharacterized protein</fullName>
    </submittedName>
</protein>
<name>A0A0A9FJT4_ARUDO</name>
<sequence>MYTHSKDLEAHCSAKILYTNVTTF</sequence>